<dbReference type="FunFam" id="1.20.920.10:FF:000064">
    <property type="entry name" value="Polybromo 1"/>
    <property type="match status" value="1"/>
</dbReference>
<dbReference type="PRINTS" id="PR00503">
    <property type="entry name" value="BROMODOMAIN"/>
</dbReference>
<dbReference type="InterPro" id="IPR037968">
    <property type="entry name" value="PBRM1_BD5"/>
</dbReference>
<dbReference type="FunFam" id="1.20.920.10:FF:000006">
    <property type="entry name" value="protein polybromo-1 isoform X1"/>
    <property type="match status" value="1"/>
</dbReference>
<dbReference type="Pfam" id="PF00505">
    <property type="entry name" value="HMG_box"/>
    <property type="match status" value="1"/>
</dbReference>
<proteinExistence type="evidence at transcript level"/>
<dbReference type="FunFam" id="1.20.920.10:FF:000009">
    <property type="entry name" value="Protein polybromo-1 isoform 1"/>
    <property type="match status" value="1"/>
</dbReference>
<organism evidence="15">
    <name type="scientific">Corethrella appendiculata</name>
    <dbReference type="NCBI Taxonomy" id="1370023"/>
    <lineage>
        <taxon>Eukaryota</taxon>
        <taxon>Metazoa</taxon>
        <taxon>Ecdysozoa</taxon>
        <taxon>Arthropoda</taxon>
        <taxon>Hexapoda</taxon>
        <taxon>Insecta</taxon>
        <taxon>Pterygota</taxon>
        <taxon>Neoptera</taxon>
        <taxon>Endopterygota</taxon>
        <taxon>Diptera</taxon>
        <taxon>Nematocera</taxon>
        <taxon>Culicoidea</taxon>
        <taxon>Chaoboridae</taxon>
        <taxon>Corethrella</taxon>
    </lineage>
</organism>
<feature type="domain" description="HMG box" evidence="13">
    <location>
        <begin position="1353"/>
        <end position="1421"/>
    </location>
</feature>
<evidence type="ECO:0000259" key="12">
    <source>
        <dbReference type="PROSITE" id="PS50014"/>
    </source>
</evidence>
<feature type="region of interest" description="Disordered" evidence="11">
    <location>
        <begin position="440"/>
        <end position="517"/>
    </location>
</feature>
<feature type="domain" description="Bromo" evidence="12">
    <location>
        <begin position="353"/>
        <end position="412"/>
    </location>
</feature>
<dbReference type="GO" id="GO:0016514">
    <property type="term" value="C:SWI/SNF complex"/>
    <property type="evidence" value="ECO:0007669"/>
    <property type="project" value="TreeGrafter"/>
</dbReference>
<evidence type="ECO:0000256" key="9">
    <source>
        <dbReference type="PROSITE-ProRule" id="PRU00267"/>
    </source>
</evidence>
<dbReference type="GO" id="GO:0016586">
    <property type="term" value="C:RSC-type complex"/>
    <property type="evidence" value="ECO:0007669"/>
    <property type="project" value="InterPro"/>
</dbReference>
<feature type="domain" description="Bromo" evidence="12">
    <location>
        <begin position="538"/>
        <end position="608"/>
    </location>
</feature>
<feature type="compositionally biased region" description="Polar residues" evidence="11">
    <location>
        <begin position="461"/>
        <end position="476"/>
    </location>
</feature>
<feature type="domain" description="BAH" evidence="14">
    <location>
        <begin position="938"/>
        <end position="1055"/>
    </location>
</feature>
<dbReference type="SMART" id="SM00297">
    <property type="entry name" value="BROMO"/>
    <property type="match status" value="6"/>
</dbReference>
<dbReference type="GO" id="GO:0006338">
    <property type="term" value="P:chromatin remodeling"/>
    <property type="evidence" value="ECO:0007669"/>
    <property type="project" value="InterPro"/>
</dbReference>
<dbReference type="Gene3D" id="1.10.30.10">
    <property type="entry name" value="High mobility group box domain"/>
    <property type="match status" value="1"/>
</dbReference>
<feature type="coiled-coil region" evidence="10">
    <location>
        <begin position="1081"/>
        <end position="1108"/>
    </location>
</feature>
<dbReference type="InterPro" id="IPR037382">
    <property type="entry name" value="Rsc/polybromo"/>
</dbReference>
<feature type="compositionally biased region" description="Acidic residues" evidence="11">
    <location>
        <begin position="14"/>
        <end position="26"/>
    </location>
</feature>
<keyword evidence="3" id="KW-0156">Chromatin regulator</keyword>
<comment type="subcellular location">
    <subcellularLocation>
        <location evidence="1">Nucleus</location>
    </subcellularLocation>
</comment>
<dbReference type="SMART" id="SM00439">
    <property type="entry name" value="BAH"/>
    <property type="match status" value="2"/>
</dbReference>
<evidence type="ECO:0000256" key="1">
    <source>
        <dbReference type="ARBA" id="ARBA00004123"/>
    </source>
</evidence>
<dbReference type="InterPro" id="IPR036427">
    <property type="entry name" value="Bromodomain-like_sf"/>
</dbReference>
<dbReference type="InterPro" id="IPR036910">
    <property type="entry name" value="HMG_box_dom_sf"/>
</dbReference>
<feature type="compositionally biased region" description="Polar residues" evidence="11">
    <location>
        <begin position="496"/>
        <end position="508"/>
    </location>
</feature>
<feature type="region of interest" description="Disordered" evidence="11">
    <location>
        <begin position="150"/>
        <end position="180"/>
    </location>
</feature>
<feature type="domain" description="Bromo" evidence="12">
    <location>
        <begin position="201"/>
        <end position="271"/>
    </location>
</feature>
<dbReference type="GO" id="GO:0003677">
    <property type="term" value="F:DNA binding"/>
    <property type="evidence" value="ECO:0007669"/>
    <property type="project" value="UniProtKB-UniRule"/>
</dbReference>
<dbReference type="FunFam" id="1.20.920.10:FF:000045">
    <property type="entry name" value="protein polybromo-1"/>
    <property type="match status" value="1"/>
</dbReference>
<feature type="domain" description="Bromo" evidence="12">
    <location>
        <begin position="675"/>
        <end position="747"/>
    </location>
</feature>
<feature type="compositionally biased region" description="Acidic residues" evidence="11">
    <location>
        <begin position="441"/>
        <end position="452"/>
    </location>
</feature>
<dbReference type="InterPro" id="IPR001025">
    <property type="entry name" value="BAH_dom"/>
</dbReference>
<keyword evidence="9" id="KW-0238">DNA-binding</keyword>
<dbReference type="GO" id="GO:0006368">
    <property type="term" value="P:transcription elongation by RNA polymerase II"/>
    <property type="evidence" value="ECO:0007669"/>
    <property type="project" value="TreeGrafter"/>
</dbReference>
<feature type="DNA-binding region" description="HMG box" evidence="9">
    <location>
        <begin position="1353"/>
        <end position="1421"/>
    </location>
</feature>
<dbReference type="PROSITE" id="PS00633">
    <property type="entry name" value="BROMODOMAIN_1"/>
    <property type="match status" value="1"/>
</dbReference>
<dbReference type="InterPro" id="IPR043151">
    <property type="entry name" value="BAH_sf"/>
</dbReference>
<dbReference type="SUPFAM" id="SSF47095">
    <property type="entry name" value="HMG-box"/>
    <property type="match status" value="1"/>
</dbReference>
<dbReference type="PROSITE" id="PS51038">
    <property type="entry name" value="BAH"/>
    <property type="match status" value="2"/>
</dbReference>
<dbReference type="SMART" id="SM00398">
    <property type="entry name" value="HMG"/>
    <property type="match status" value="1"/>
</dbReference>
<dbReference type="CDD" id="cd05515">
    <property type="entry name" value="Bromo_polybromo_V"/>
    <property type="match status" value="1"/>
</dbReference>
<protein>
    <submittedName>
        <fullName evidence="15">Putative chromatin remodeling complex rsc subunit rsc1/polybromo</fullName>
    </submittedName>
</protein>
<dbReference type="CDD" id="cd04717">
    <property type="entry name" value="BAH_polybromo"/>
    <property type="match status" value="1"/>
</dbReference>
<keyword evidence="5 8" id="KW-0103">Bromodomain</keyword>
<keyword evidence="4" id="KW-0805">Transcription regulation</keyword>
<feature type="domain" description="BAH" evidence="14">
    <location>
        <begin position="1135"/>
        <end position="1251"/>
    </location>
</feature>
<accession>W4VRH5</accession>
<evidence type="ECO:0000256" key="3">
    <source>
        <dbReference type="ARBA" id="ARBA00022853"/>
    </source>
</evidence>
<dbReference type="PROSITE" id="PS50118">
    <property type="entry name" value="HMG_BOX_2"/>
    <property type="match status" value="1"/>
</dbReference>
<dbReference type="Gene3D" id="1.20.920.10">
    <property type="entry name" value="Bromodomain-like"/>
    <property type="match status" value="6"/>
</dbReference>
<evidence type="ECO:0000256" key="11">
    <source>
        <dbReference type="SAM" id="MobiDB-lite"/>
    </source>
</evidence>
<dbReference type="InterPro" id="IPR009071">
    <property type="entry name" value="HMG_box_dom"/>
</dbReference>
<dbReference type="FunFam" id="1.20.920.10:FF:000057">
    <property type="entry name" value="Polybromo 1"/>
    <property type="match status" value="1"/>
</dbReference>
<keyword evidence="6" id="KW-0804">Transcription</keyword>
<evidence type="ECO:0000313" key="15">
    <source>
        <dbReference type="EMBL" id="JAB56856.1"/>
    </source>
</evidence>
<dbReference type="CDD" id="cd05518">
    <property type="entry name" value="Bromo_polybromo_IV"/>
    <property type="match status" value="1"/>
</dbReference>
<evidence type="ECO:0000256" key="4">
    <source>
        <dbReference type="ARBA" id="ARBA00023015"/>
    </source>
</evidence>
<evidence type="ECO:0000256" key="2">
    <source>
        <dbReference type="ARBA" id="ARBA00022737"/>
    </source>
</evidence>
<dbReference type="InterPro" id="IPR018359">
    <property type="entry name" value="Bromodomain_CS"/>
</dbReference>
<dbReference type="Pfam" id="PF00439">
    <property type="entry name" value="Bromodomain"/>
    <property type="match status" value="6"/>
</dbReference>
<dbReference type="InterPro" id="IPR001487">
    <property type="entry name" value="Bromodomain"/>
</dbReference>
<evidence type="ECO:0000256" key="8">
    <source>
        <dbReference type="PROSITE-ProRule" id="PRU00035"/>
    </source>
</evidence>
<evidence type="ECO:0000256" key="10">
    <source>
        <dbReference type="SAM" id="Coils"/>
    </source>
</evidence>
<evidence type="ECO:0000259" key="13">
    <source>
        <dbReference type="PROSITE" id="PS50118"/>
    </source>
</evidence>
<dbReference type="CDD" id="cd05517">
    <property type="entry name" value="Bromo_polybromo_II"/>
    <property type="match status" value="1"/>
</dbReference>
<keyword evidence="10" id="KW-0175">Coiled coil</keyword>
<keyword evidence="2" id="KW-0677">Repeat</keyword>
<evidence type="ECO:0000259" key="14">
    <source>
        <dbReference type="PROSITE" id="PS51038"/>
    </source>
</evidence>
<feature type="domain" description="Bromo" evidence="12">
    <location>
        <begin position="59"/>
        <end position="129"/>
    </location>
</feature>
<evidence type="ECO:0000256" key="7">
    <source>
        <dbReference type="ARBA" id="ARBA00023242"/>
    </source>
</evidence>
<feature type="region of interest" description="Disordered" evidence="11">
    <location>
        <begin position="914"/>
        <end position="933"/>
    </location>
</feature>
<dbReference type="CDD" id="cd05524">
    <property type="entry name" value="Bromo_polybromo_I"/>
    <property type="match status" value="1"/>
</dbReference>
<dbReference type="SUPFAM" id="SSF47370">
    <property type="entry name" value="Bromodomain"/>
    <property type="match status" value="6"/>
</dbReference>
<dbReference type="GO" id="GO:0003682">
    <property type="term" value="F:chromatin binding"/>
    <property type="evidence" value="ECO:0007669"/>
    <property type="project" value="InterPro"/>
</dbReference>
<dbReference type="PROSITE" id="PS50014">
    <property type="entry name" value="BROMODOMAIN_2"/>
    <property type="match status" value="5"/>
</dbReference>
<evidence type="ECO:0000256" key="6">
    <source>
        <dbReference type="ARBA" id="ARBA00023163"/>
    </source>
</evidence>
<dbReference type="PANTHER" id="PTHR16062">
    <property type="entry name" value="SWI/SNF-RELATED"/>
    <property type="match status" value="1"/>
</dbReference>
<reference evidence="15" key="1">
    <citation type="journal article" date="2014" name="Insect Biochem. Mol. Biol.">
        <title>An insight into the sialome of the frog biting fly, Corethrella appendiculata.</title>
        <authorList>
            <person name="Ribeiro J.M.C."/>
            <person name="Chagas A.C."/>
            <person name="Pham V.M."/>
            <person name="Lounibos L.P."/>
            <person name="Calvo E."/>
        </authorList>
    </citation>
    <scope>NUCLEOTIDE SEQUENCE</scope>
    <source>
        <tissue evidence="15">Salivary glands</tissue>
    </source>
</reference>
<dbReference type="Gene3D" id="2.30.30.490">
    <property type="match status" value="2"/>
</dbReference>
<dbReference type="CDD" id="cd05526">
    <property type="entry name" value="Bromo_polybromo_VI"/>
    <property type="match status" value="1"/>
</dbReference>
<dbReference type="PANTHER" id="PTHR16062:SF19">
    <property type="entry name" value="PROTEIN POLYBROMO-1"/>
    <property type="match status" value="1"/>
</dbReference>
<name>W4VRH5_9DIPT</name>
<feature type="region of interest" description="Disordered" evidence="11">
    <location>
        <begin position="1"/>
        <end position="40"/>
    </location>
</feature>
<dbReference type="EMBL" id="GANO01003015">
    <property type="protein sequence ID" value="JAB56856.1"/>
    <property type="molecule type" value="mRNA"/>
</dbReference>
<keyword evidence="7 9" id="KW-0539">Nucleus</keyword>
<dbReference type="CDD" id="cd21984">
    <property type="entry name" value="HMG-box_PB1"/>
    <property type="match status" value="1"/>
</dbReference>
<dbReference type="Pfam" id="PF01426">
    <property type="entry name" value="BAH"/>
    <property type="match status" value="2"/>
</dbReference>
<evidence type="ECO:0000256" key="5">
    <source>
        <dbReference type="ARBA" id="ARBA00023117"/>
    </source>
</evidence>
<sequence length="1701" mass="195406">MNKRRRTSSANSREEDDNESQEDETQESPAPLSRKKKKLDPTELCQQIYDSIKNYKKEDGSMLCDVFIRAPKRRQEPSYYDVVANPIDLLKVQQKIKTDSYEDIEELTTDVELIVNNAKAFYKPDSSEYADACLLWDVFNTNKKRILESNSVEESQPGTRLKMGKLGRPRKTVDGEEDSDEEFDSFEELFATVMTAKDPIDDRLLHFQFQLLPSKKLYPDYYDVIDHPIDLRFIANKIQTNAYTSLGEMEKDFLQMTKNACTFNETGSQIYKDAKQLKKIFTTRKAEIELGRYKKPILKKGQNMSASIAALKKQVESSDEEMDESMETEGDGPLWQLFDQLYNTANTNDNNAVGSPLGESLWKLPNRRFHPEYYELIKKPISMAQIRNKLKKGSYSNITDMTAELYLMLDNAKKAFPISHKTHKDAIKMQKLLNQKLIDNGDLEDTDTEDTDSSSLPGALTSPNTSLQATPITQTPIAAFTVEKKKKGRPRLNPLPANTISGTPTTPTIVMKGRPPNPPTLKKKLLTLQQYLVDYTLNGRQPMALFMEKPSKKLYPDYYQVIQHPIDMNTIEQNIKGERYNTLDDVVGDFRLMFSNCRKYNEEGSMIYEDANLLERVLNEKLKEFSGITYRKITGTSATPKLKTYQNMKKRIQAPPESKLRQLYDAIRDYREPKQNRQLALIFMKLPSKNKKDYPDYYDIIKQPIDMERIAQKLKQNSYETVDEIADDFMLMFGNACKYNEPDSQIYKDALNLQQVCIQTKQQLKVSDEIVPDVPQAVQELLLSLFTSFYNFQDDEGRCYSDSLAELPEYDENDGNKVRAISLDLIKRRLDKGLYKRLDIFQEDIFACLERARKLSRTDSQVFEDSIELQSFFIRKRDELCKNGEILSSPALIYNSMHLSANVEALRQSKLLQEEGEGETENDAMGPSQGESMTIDQKVFSPGDFVYYELQDNKIPGILYIERLWTNSDNVKMMYGNLFLRPYETYHVQTRRFLEQEVFKSDQHQAIPLSQAQNKCFVMNVKDYFKLRPEGFLDKDVYVCESRYNSRARSFKKIKTWNCAPANDPVKLIPRETPLELKRVMSVFKERVEKHKVELSELQLQEAIVEKEKPNVVVFVHGGEEGNIYYEQYNTVCSGSVKTGDYVYVATEAGKQSIAQINAIWETKDGKSFFRGPWLLTPLEVPGTINRLFYRQEILLSTVQETTPTVGIVGRCAVLEFHEYITRRPTEIPESDVYVCESVYDEMKKQIRRIPTPGGLRKFTHTQMVLTDEVYHFRRAINPPRVSCGEIAALLEKQPIPSCDMDFIKTEGTDLYTEDSMDGGPSSVCSDLVTASPIPNYAYNSTPVISGKRGKTGKKLVTGYILYSSEHRKGICASHPDAKFGDVSRMVGNEWRSLPSHERQIWEDKAARLNEENAAKYAAENIDNECPSPNSANIQQAIVQEILPNQVYECCWDKCDWQFEDPADCLEHCIADGVGCVHKYFANIPQNEHDYICIWRGCIRMKRNCIAFPHLARLVKHVREVHILKSGGRIVQPHNRSKNFVPAKRTNAQIQSTLNTIHSTINQQSSIQSTATATNIQTTTQYIPSNQNNSNNLQNSNIPVYNFVSAPPAEPLFVTVPPRPQRVLHSEAYLKYIEGIQNNTPYITPWDKTLKASQETVSTDISRLPVNWLGKHGKEKPEEIIDAVWELRDFMMKDILQFKDF</sequence>